<comment type="caution">
    <text evidence="1">The sequence shown here is derived from an EMBL/GenBank/DDBJ whole genome shotgun (WGS) entry which is preliminary data.</text>
</comment>
<dbReference type="Proteomes" id="UP000054995">
    <property type="component" value="Unassembled WGS sequence"/>
</dbReference>
<evidence type="ECO:0000313" key="1">
    <source>
        <dbReference type="EMBL" id="KRY92609.1"/>
    </source>
</evidence>
<name>A0A0V1G360_TRIPS</name>
<sequence>MDSSSCLEDEYFNKCVWTVFSLSFFVVELGRRLMMTFVASVAD</sequence>
<accession>A0A0V1G360</accession>
<keyword evidence="2" id="KW-1185">Reference proteome</keyword>
<reference evidence="1 2" key="1">
    <citation type="submission" date="2015-01" db="EMBL/GenBank/DDBJ databases">
        <title>Evolution of Trichinella species and genotypes.</title>
        <authorList>
            <person name="Korhonen P.K."/>
            <person name="Edoardo P."/>
            <person name="Giuseppe L.R."/>
            <person name="Gasser R.B."/>
        </authorList>
    </citation>
    <scope>NUCLEOTIDE SEQUENCE [LARGE SCALE GENOMIC DNA]</scope>
    <source>
        <strain evidence="1">ISS470</strain>
    </source>
</reference>
<protein>
    <submittedName>
        <fullName evidence="1">Uncharacterized protein</fullName>
    </submittedName>
</protein>
<proteinExistence type="predicted"/>
<gene>
    <name evidence="1" type="ORF">T4D_2212</name>
</gene>
<dbReference type="AlphaFoldDB" id="A0A0V1G360"/>
<dbReference type="EMBL" id="JYDT01000006">
    <property type="protein sequence ID" value="KRY92609.1"/>
    <property type="molecule type" value="Genomic_DNA"/>
</dbReference>
<organism evidence="1 2">
    <name type="scientific">Trichinella pseudospiralis</name>
    <name type="common">Parasitic roundworm</name>
    <dbReference type="NCBI Taxonomy" id="6337"/>
    <lineage>
        <taxon>Eukaryota</taxon>
        <taxon>Metazoa</taxon>
        <taxon>Ecdysozoa</taxon>
        <taxon>Nematoda</taxon>
        <taxon>Enoplea</taxon>
        <taxon>Dorylaimia</taxon>
        <taxon>Trichinellida</taxon>
        <taxon>Trichinellidae</taxon>
        <taxon>Trichinella</taxon>
    </lineage>
</organism>
<evidence type="ECO:0000313" key="2">
    <source>
        <dbReference type="Proteomes" id="UP000054995"/>
    </source>
</evidence>